<sequence length="741" mass="82683">MSDFFASPLDSPAKLRTSTLDSSTVEAVRLLRERFPNTPFLTLGQTVLWDEPVKAAFCAIAEELENAGVIAPGARIVAGVHDTDYFAKLEGLSIRDTPFVVLRHNDGDTRGLWSAAGEISAFFGSETVPSRADFSREGVSFAKAARAYAGGAEALLNQETEAPDWRAIVHTEPHPLIAADVRLRDIEPALRQQLRWAFRHSLRALGCSEDFENDDKCKSGEIARQIWGWNDEFLAGNPDATLSDLYRHLIPKTWALVRGEAACNLETTASLQLFKFNAQTCDQARFGFVDLFLNPATRNLARRAYDDAVRGSGIYTLDGFGPGALPFDVVIPGKGRGTLRLHGGSVIVETEEPVEICENCDPETLGQLAALLETHFGPEICLVGKAVALISMLSAEYIFVFHEKASSYTSRTQKMNATLRAAGLELPLHPMLRLQYATWDALHDVEANFHLPPHLEHAFGAQKISARDFAARWQDVAKNGDERRAELKGCRSPRALMRKLSHFENQPQSHLKSQGWSDKAAQFDAASEVLAHSRVQAREIEVQIEQLRHNAQAATQKALELETRKGANFRAEIAPLRARIFDLNEEATLRLSPLDVSGKARRLGKDERAAQKEREQKEAEEIATLRAQISEKNAPRASIDAEIAELRREARRLKTEAKILVQQRVQIEKSADLGAARLLRESLEDQAELERFFLVRDAVQASNGLRYTNYRPTAWWLPMVSPDGKWFKNLTQSTHSRIEEL</sequence>
<keyword evidence="3" id="KW-1185">Reference proteome</keyword>
<evidence type="ECO:0000313" key="3">
    <source>
        <dbReference type="Proteomes" id="UP000237684"/>
    </source>
</evidence>
<dbReference type="EMBL" id="NIGF01000001">
    <property type="protein sequence ID" value="PQV65559.1"/>
    <property type="molecule type" value="Genomic_DNA"/>
</dbReference>
<proteinExistence type="predicted"/>
<dbReference type="AlphaFoldDB" id="A0A2S8SXV9"/>
<evidence type="ECO:0000313" key="2">
    <source>
        <dbReference type="EMBL" id="PQV65559.1"/>
    </source>
</evidence>
<gene>
    <name evidence="2" type="ORF">B1R32_101301</name>
</gene>
<name>A0A2S8SXV9_9BACT</name>
<reference evidence="2 3" key="1">
    <citation type="journal article" date="2018" name="Syst. Appl. Microbiol.">
        <title>Abditibacterium utsteinense sp. nov., the first cultivated member of candidate phylum FBP, isolated from ice-free Antarctic soil samples.</title>
        <authorList>
            <person name="Tahon G."/>
            <person name="Tytgat B."/>
            <person name="Lebbe L."/>
            <person name="Carlier A."/>
            <person name="Willems A."/>
        </authorList>
    </citation>
    <scope>NUCLEOTIDE SEQUENCE [LARGE SCALE GENOMIC DNA]</scope>
    <source>
        <strain evidence="2 3">LMG 29911</strain>
    </source>
</reference>
<dbReference type="OrthoDB" id="9776520at2"/>
<comment type="caution">
    <text evidence="2">The sequence shown here is derived from an EMBL/GenBank/DDBJ whole genome shotgun (WGS) entry which is preliminary data.</text>
</comment>
<accession>A0A2S8SXV9</accession>
<evidence type="ECO:0000256" key="1">
    <source>
        <dbReference type="SAM" id="Coils"/>
    </source>
</evidence>
<feature type="coiled-coil region" evidence="1">
    <location>
        <begin position="600"/>
        <end position="663"/>
    </location>
</feature>
<dbReference type="RefSeq" id="WP_105482285.1">
    <property type="nucleotide sequence ID" value="NZ_NIGF01000001.1"/>
</dbReference>
<organism evidence="2 3">
    <name type="scientific">Abditibacterium utsteinense</name>
    <dbReference type="NCBI Taxonomy" id="1960156"/>
    <lineage>
        <taxon>Bacteria</taxon>
        <taxon>Pseudomonadati</taxon>
        <taxon>Abditibacteriota</taxon>
        <taxon>Abditibacteriia</taxon>
        <taxon>Abditibacteriales</taxon>
        <taxon>Abditibacteriaceae</taxon>
        <taxon>Abditibacterium</taxon>
    </lineage>
</organism>
<protein>
    <submittedName>
        <fullName evidence="2">Uncharacterized protein</fullName>
    </submittedName>
</protein>
<dbReference type="Proteomes" id="UP000237684">
    <property type="component" value="Unassembled WGS sequence"/>
</dbReference>
<keyword evidence="1" id="KW-0175">Coiled coil</keyword>
<dbReference type="InParanoid" id="A0A2S8SXV9"/>
<feature type="coiled-coil region" evidence="1">
    <location>
        <begin position="530"/>
        <end position="564"/>
    </location>
</feature>